<gene>
    <name evidence="2" type="ORF">SI7747_03003403</name>
    <name evidence="3" type="ORF">SI8410_03003738</name>
</gene>
<evidence type="ECO:0000313" key="2">
    <source>
        <dbReference type="EMBL" id="CAA2617234.1"/>
    </source>
</evidence>
<dbReference type="EMBL" id="LR743590">
    <property type="protein sequence ID" value="CAA2617234.1"/>
    <property type="molecule type" value="Genomic_DNA"/>
</dbReference>
<keyword evidence="4" id="KW-1185">Reference proteome</keyword>
<evidence type="ECO:0000313" key="4">
    <source>
        <dbReference type="Proteomes" id="UP000663760"/>
    </source>
</evidence>
<reference evidence="3" key="1">
    <citation type="submission" date="2020-02" db="EMBL/GenBank/DDBJ databases">
        <authorList>
            <person name="Scholz U."/>
            <person name="Mascher M."/>
            <person name="Fiebig A."/>
        </authorList>
    </citation>
    <scope>NUCLEOTIDE SEQUENCE</scope>
</reference>
<proteinExistence type="predicted"/>
<evidence type="ECO:0000256" key="1">
    <source>
        <dbReference type="SAM" id="MobiDB-lite"/>
    </source>
</evidence>
<organism evidence="3 4">
    <name type="scientific">Spirodela intermedia</name>
    <name type="common">Intermediate duckweed</name>
    <dbReference type="NCBI Taxonomy" id="51605"/>
    <lineage>
        <taxon>Eukaryota</taxon>
        <taxon>Viridiplantae</taxon>
        <taxon>Streptophyta</taxon>
        <taxon>Embryophyta</taxon>
        <taxon>Tracheophyta</taxon>
        <taxon>Spermatophyta</taxon>
        <taxon>Magnoliopsida</taxon>
        <taxon>Liliopsida</taxon>
        <taxon>Araceae</taxon>
        <taxon>Lemnoideae</taxon>
        <taxon>Spirodela</taxon>
    </lineage>
</organism>
<accession>A0A7I8K5Q0</accession>
<evidence type="ECO:0000313" key="3">
    <source>
        <dbReference type="EMBL" id="CAA7392901.1"/>
    </source>
</evidence>
<dbReference type="Proteomes" id="UP000663760">
    <property type="component" value="Chromosome 3"/>
</dbReference>
<dbReference type="AlphaFoldDB" id="A0A7I8K5Q0"/>
<name>A0A7I8K5Q0_SPIIN</name>
<protein>
    <submittedName>
        <fullName evidence="3">Uncharacterized protein</fullName>
    </submittedName>
</protein>
<feature type="region of interest" description="Disordered" evidence="1">
    <location>
        <begin position="1"/>
        <end position="43"/>
    </location>
</feature>
<sequence length="43" mass="4554">MNNRRRTDKCAAQPPSFPRVASRRLAKKAPDCSPAATTAPASG</sequence>
<dbReference type="EMBL" id="LR746266">
    <property type="protein sequence ID" value="CAA7392901.1"/>
    <property type="molecule type" value="Genomic_DNA"/>
</dbReference>